<dbReference type="AlphaFoldDB" id="A0A0G1MWH2"/>
<accession>A0A0G1MWH2</accession>
<keyword evidence="1" id="KW-1133">Transmembrane helix</keyword>
<keyword evidence="1" id="KW-0812">Transmembrane</keyword>
<sequence length="164" mass="17831">MQHPIFSRLFLFIVVMWVSFMGGSVTRAAVTTNYWDACTELESTTWDKGPHPMAIICPVARLLNVFVLSAGVFFILFVFVSALKYAISLGDPKALQASKQTLTMAIVGFLIVIGVYTIVTIISNVLGLENRPVALGACPYPLFDPFGALNCNLKELLGRLGISG</sequence>
<keyword evidence="1" id="KW-0472">Membrane</keyword>
<organism evidence="2 3">
    <name type="scientific">candidate division WWE3 bacterium GW2011_GWC2_44_9</name>
    <dbReference type="NCBI Taxonomy" id="1619125"/>
    <lineage>
        <taxon>Bacteria</taxon>
        <taxon>Katanobacteria</taxon>
    </lineage>
</organism>
<feature type="transmembrane region" description="Helical" evidence="1">
    <location>
        <begin position="101"/>
        <end position="122"/>
    </location>
</feature>
<evidence type="ECO:0000256" key="1">
    <source>
        <dbReference type="SAM" id="Phobius"/>
    </source>
</evidence>
<name>A0A0G1MWH2_UNCKA</name>
<reference evidence="2 3" key="1">
    <citation type="journal article" date="2015" name="Nature">
        <title>rRNA introns, odd ribosomes, and small enigmatic genomes across a large radiation of phyla.</title>
        <authorList>
            <person name="Brown C.T."/>
            <person name="Hug L.A."/>
            <person name="Thomas B.C."/>
            <person name="Sharon I."/>
            <person name="Castelle C.J."/>
            <person name="Singh A."/>
            <person name="Wilkins M.J."/>
            <person name="Williams K.H."/>
            <person name="Banfield J.F."/>
        </authorList>
    </citation>
    <scope>NUCLEOTIDE SEQUENCE [LARGE SCALE GENOMIC DNA]</scope>
</reference>
<protein>
    <submittedName>
        <fullName evidence="2">Uncharacterized protein</fullName>
    </submittedName>
</protein>
<feature type="transmembrane region" description="Helical" evidence="1">
    <location>
        <begin position="52"/>
        <end position="80"/>
    </location>
</feature>
<dbReference type="EMBL" id="LCJU01000003">
    <property type="protein sequence ID" value="KKT85112.1"/>
    <property type="molecule type" value="Genomic_DNA"/>
</dbReference>
<evidence type="ECO:0000313" key="3">
    <source>
        <dbReference type="Proteomes" id="UP000034504"/>
    </source>
</evidence>
<gene>
    <name evidence="2" type="ORF">UW82_C0003G0030</name>
</gene>
<proteinExistence type="predicted"/>
<evidence type="ECO:0000313" key="2">
    <source>
        <dbReference type="EMBL" id="KKT85112.1"/>
    </source>
</evidence>
<dbReference type="Proteomes" id="UP000034504">
    <property type="component" value="Unassembled WGS sequence"/>
</dbReference>
<comment type="caution">
    <text evidence="2">The sequence shown here is derived from an EMBL/GenBank/DDBJ whole genome shotgun (WGS) entry which is preliminary data.</text>
</comment>